<dbReference type="SUPFAM" id="SSF49299">
    <property type="entry name" value="PKD domain"/>
    <property type="match status" value="1"/>
</dbReference>
<keyword evidence="4" id="KW-1185">Reference proteome</keyword>
<evidence type="ECO:0000256" key="1">
    <source>
        <dbReference type="SAM" id="SignalP"/>
    </source>
</evidence>
<gene>
    <name evidence="3" type="ORF">SAMN04488509_102329</name>
</gene>
<reference evidence="3 4" key="1">
    <citation type="submission" date="2016-10" db="EMBL/GenBank/DDBJ databases">
        <authorList>
            <person name="de Groot N.N."/>
        </authorList>
    </citation>
    <scope>NUCLEOTIDE SEQUENCE [LARGE SCALE GENOMIC DNA]</scope>
    <source>
        <strain evidence="3 4">DSM 16957</strain>
    </source>
</reference>
<name>A0A1G6UGG7_9GAMM</name>
<dbReference type="AlphaFoldDB" id="A0A1G6UGG7"/>
<dbReference type="InterPro" id="IPR022409">
    <property type="entry name" value="PKD/Chitinase_dom"/>
</dbReference>
<dbReference type="Gene3D" id="2.60.40.10">
    <property type="entry name" value="Immunoglobulins"/>
    <property type="match status" value="1"/>
</dbReference>
<dbReference type="Proteomes" id="UP000199603">
    <property type="component" value="Unassembled WGS sequence"/>
</dbReference>
<proteinExistence type="predicted"/>
<dbReference type="SUPFAM" id="SSF49785">
    <property type="entry name" value="Galactose-binding domain-like"/>
    <property type="match status" value="1"/>
</dbReference>
<sequence>MKALIVFLLFGAVLGSATATADVAPGGAGDTAPLASIDPQWLPRFATAKGSAPVACADSPFGRYATMGEDAEYVSMIASTNLRSLQVYAPGPANGDVLVQEFSGELLQSGNVAGSDFLTATEADLNGDGRDELITAHRAHGSGWLRLGVFRRGSNGSVSLLQTWNFPRTFSHVEIKGGDLDGSADGAQELAILIQGTNPAALEVYVLTGNAQGLIAENTSGGWSGRWTLSGTFPASSLAIGDMILSGREQMVVVNESGSGGTRALNYHLLEFQPTTTALPRATNSVAIGSRSFVTSIGTGFETDNGTSMSIQSIRSLRALAGDITDSAAAELMVLVLVEGSSNFNRLFARMHHFTTVRDANNTITAIDFFSRDAQRPWDSSYAVSGENQGALIKFDAAFANIDQISPSEFVLAIAESQDNRLRVDAYKARVELTAGFQWQRNGRTVSFTDRSTGRVNTRRWNFGDNSGPLTDLNPTYTFAAAGTYNVTLTVTGFDGQTMTRTHQVVVADTGSGSGGAGPETRYAMDSTPSYAAHLAVESAASLGALRLAVGDMDKQGIAEVMTLVNDRSQQLIRSLWRLGNPALPGSFAGRHLATPTAGLENSGRLVLLAADTDGDSVRARLGADCRQVEEPQVRQLVWHPPYFERLQGDAEKQAAFGQTISGQTSREKRAGSFTSHDVSAYVGVSAGFDILGVGVETSVKATAGYNYQASKGAIHGSENGFALNQGFSSSFGEALMIVEENSFRCYSYDIRAEASGVVPNSGMRMCEVVEDSRGVSATTAQFWDTTVAAAGGAAPPAQWTPLHRDWASLSLFQPVTTNVTPASGSSAASVTDGRFSTWLASSASRSLPYVQIDLGEVQEISNIRVFPRAGRAIDLRGFRVFASETPMSGDALPTGAGVRSFAPETGDDMAFDRWNIWTRNPAAPSQMLRARYIRLQHPGTAVLNVAQIQVFGDVHVEPHRYPQDICDPNRSDNTFLARMWNPRSSGWANIEVRGEILWNGSGDMDGCSNFSGMQRWNIWADLFVGNPGTSSWNLSQEGGNYSGDYTGFESSNRVGAEFDIEAGFIANVQAGAAYEYSFGVTEEVQTLQYWGSGLEMGGTIAGFAPEFGALVGTCRYTPRPYAYRLMDYSNTGYEHTVFVVDYVVRQGSANWQRSNVPEVCLNIQRPPEVFANGFE</sequence>
<feature type="domain" description="PKD" evidence="2">
    <location>
        <begin position="445"/>
        <end position="514"/>
    </location>
</feature>
<dbReference type="SUPFAM" id="SSF69318">
    <property type="entry name" value="Integrin alpha N-terminal domain"/>
    <property type="match status" value="1"/>
</dbReference>
<feature type="chain" id="PRO_5011746676" evidence="1">
    <location>
        <begin position="22"/>
        <end position="1176"/>
    </location>
</feature>
<dbReference type="Gene3D" id="2.60.120.260">
    <property type="entry name" value="Galactose-binding domain-like"/>
    <property type="match status" value="1"/>
</dbReference>
<dbReference type="InterPro" id="IPR028994">
    <property type="entry name" value="Integrin_alpha_N"/>
</dbReference>
<dbReference type="EMBL" id="FNAG01000002">
    <property type="protein sequence ID" value="SDD40500.1"/>
    <property type="molecule type" value="Genomic_DNA"/>
</dbReference>
<keyword evidence="1" id="KW-0732">Signal</keyword>
<evidence type="ECO:0000313" key="3">
    <source>
        <dbReference type="EMBL" id="SDD40500.1"/>
    </source>
</evidence>
<evidence type="ECO:0000259" key="2">
    <source>
        <dbReference type="PROSITE" id="PS50093"/>
    </source>
</evidence>
<dbReference type="Pfam" id="PF18911">
    <property type="entry name" value="PKD_4"/>
    <property type="match status" value="1"/>
</dbReference>
<protein>
    <submittedName>
        <fullName evidence="3">PKD domain-containing protein</fullName>
    </submittedName>
</protein>
<feature type="signal peptide" evidence="1">
    <location>
        <begin position="1"/>
        <end position="21"/>
    </location>
</feature>
<organism evidence="3 4">
    <name type="scientific">Aquimonas voraii</name>
    <dbReference type="NCBI Taxonomy" id="265719"/>
    <lineage>
        <taxon>Bacteria</taxon>
        <taxon>Pseudomonadati</taxon>
        <taxon>Pseudomonadota</taxon>
        <taxon>Gammaproteobacteria</taxon>
        <taxon>Lysobacterales</taxon>
        <taxon>Lysobacteraceae</taxon>
        <taxon>Aquimonas</taxon>
    </lineage>
</organism>
<dbReference type="SMART" id="SM00089">
    <property type="entry name" value="PKD"/>
    <property type="match status" value="1"/>
</dbReference>
<dbReference type="InterPro" id="IPR013783">
    <property type="entry name" value="Ig-like_fold"/>
</dbReference>
<dbReference type="STRING" id="265719.SAMN04488509_102329"/>
<evidence type="ECO:0000313" key="4">
    <source>
        <dbReference type="Proteomes" id="UP000199603"/>
    </source>
</evidence>
<accession>A0A1G6UGG7</accession>
<dbReference type="PROSITE" id="PS50093">
    <property type="entry name" value="PKD"/>
    <property type="match status" value="1"/>
</dbReference>
<dbReference type="InterPro" id="IPR000601">
    <property type="entry name" value="PKD_dom"/>
</dbReference>
<dbReference type="RefSeq" id="WP_245679971.1">
    <property type="nucleotide sequence ID" value="NZ_FNAG01000002.1"/>
</dbReference>
<dbReference type="InterPro" id="IPR035986">
    <property type="entry name" value="PKD_dom_sf"/>
</dbReference>
<dbReference type="CDD" id="cd00146">
    <property type="entry name" value="PKD"/>
    <property type="match status" value="1"/>
</dbReference>
<dbReference type="InterPro" id="IPR008979">
    <property type="entry name" value="Galactose-bd-like_sf"/>
</dbReference>